<name>A0A126Y2G9_9ACTN</name>
<evidence type="ECO:0000313" key="2">
    <source>
        <dbReference type="Proteomes" id="UP000292693"/>
    </source>
</evidence>
<sequence>MSHDRQERHLVGADSLVRALEAPLCLPCHHLTLAEAEANAEFDWSKATDCRVLLKRHRAAGECSAPEPV</sequence>
<evidence type="ECO:0000313" key="1">
    <source>
        <dbReference type="EMBL" id="RZE23743.1"/>
    </source>
</evidence>
<dbReference type="AlphaFoldDB" id="A0A126Y2G9"/>
<dbReference type="Proteomes" id="UP000292693">
    <property type="component" value="Unassembled WGS sequence"/>
</dbReference>
<dbReference type="GeneID" id="97268220"/>
<dbReference type="RefSeq" id="WP_030308216.1">
    <property type="nucleotide sequence ID" value="NZ_CP014485.1"/>
</dbReference>
<proteinExistence type="predicted"/>
<dbReference type="EMBL" id="PKLL01000014">
    <property type="protein sequence ID" value="RZE23743.1"/>
    <property type="molecule type" value="Genomic_DNA"/>
</dbReference>
<protein>
    <submittedName>
        <fullName evidence="1">Uncharacterized protein</fullName>
    </submittedName>
</protein>
<comment type="caution">
    <text evidence="1">The sequence shown here is derived from an EMBL/GenBank/DDBJ whole genome shotgun (WGS) entry which is preliminary data.</text>
</comment>
<accession>A0A0X3X8S9</accession>
<reference evidence="1 2" key="1">
    <citation type="submission" date="2017-12" db="EMBL/GenBank/DDBJ databases">
        <title>Population genomics insights into the ecological differentiation and adaptive evolution in streptomycetes.</title>
        <authorList>
            <person name="Li Y."/>
            <person name="Huang Y."/>
        </authorList>
    </citation>
    <scope>NUCLEOTIDE SEQUENCE [LARGE SCALE GENOMIC DNA]</scope>
    <source>
        <strain evidence="1 2">NBRC 100770</strain>
    </source>
</reference>
<gene>
    <name evidence="1" type="ORF">C0Q92_13225</name>
</gene>
<organism evidence="1 2">
    <name type="scientific">Streptomyces albidoflavus</name>
    <dbReference type="NCBI Taxonomy" id="1886"/>
    <lineage>
        <taxon>Bacteria</taxon>
        <taxon>Bacillati</taxon>
        <taxon>Actinomycetota</taxon>
        <taxon>Actinomycetes</taxon>
        <taxon>Kitasatosporales</taxon>
        <taxon>Streptomycetaceae</taxon>
        <taxon>Streptomyces</taxon>
        <taxon>Streptomyces albidoflavus group</taxon>
    </lineage>
</organism>
<accession>A0A126Y2G9</accession>